<dbReference type="AlphaFoldDB" id="F8C3K4"/>
<dbReference type="PATRIC" id="fig|795359.3.peg.351"/>
<dbReference type="RefSeq" id="WP_013909153.1">
    <property type="nucleotide sequence ID" value="NC_015682.1"/>
</dbReference>
<keyword evidence="7" id="KW-1185">Reference proteome</keyword>
<dbReference type="eggNOG" id="COG1216">
    <property type="taxonomic scope" value="Bacteria"/>
</dbReference>
<protein>
    <submittedName>
        <fullName evidence="6">Glycosyl transferase family 2</fullName>
    </submittedName>
</protein>
<dbReference type="OrthoDB" id="9771846at2"/>
<comment type="similarity">
    <text evidence="1">Belongs to the glycosyltransferase 2 family.</text>
</comment>
<dbReference type="PANTHER" id="PTHR43179">
    <property type="entry name" value="RHAMNOSYLTRANSFERASE WBBL"/>
    <property type="match status" value="1"/>
</dbReference>
<dbReference type="HOGENOM" id="CLU_023845_4_1_0"/>
<sequence length="327" mass="38085">MYQVIVVDNNSPNNFIGYLKAWAKGKLDVWVNSNNPLRNLSFPPVPKPIPYIYYTREEAKKGGSPELEEELKNKMPKDITSKYPMVFIQSGGNLGFAGGNNVGIRYALAKNDFDGVILLNNDTVIKRDTISNLVNARLEFGEQAIYGGRIYYYSDPDRIWYDGGRFNEWIGRTTHLNMRKLKTEVKNNQAIKEVNFITFCYVLIPKFILDKIGLLDKSYFMYAEDLDYSYKVWKSGYKLYHVVNSEIWHKVGASSGEEEISEFSAYRMMRSRVRFIISRLPYAQKIASIYFLIITRPIRFLFFYIRRAKYIINAQIKGLMDGFKKLK</sequence>
<dbReference type="Pfam" id="PF00535">
    <property type="entry name" value="Glycos_transf_2"/>
    <property type="match status" value="1"/>
</dbReference>
<feature type="transmembrane region" description="Helical" evidence="4">
    <location>
        <begin position="287"/>
        <end position="305"/>
    </location>
</feature>
<reference evidence="6 7" key="1">
    <citation type="journal article" date="2013" name="Genome Announc.">
        <title>Complete genome sequence of the hyperthermophilic sulfate-reducing bacterium Thermodesulfobacterium geofontis OPF15T.</title>
        <authorList>
            <person name="Elkins J.G."/>
            <person name="Hamilton-Brehm S.D."/>
            <person name="Lucas S."/>
            <person name="Han J."/>
            <person name="Lapidus A."/>
            <person name="Cheng J.F."/>
            <person name="Goodwin L.A."/>
            <person name="Pitluck S."/>
            <person name="Peters L."/>
            <person name="Mikhailova N."/>
            <person name="Davenport K.W."/>
            <person name="Detter J.C."/>
            <person name="Han C.S."/>
            <person name="Tapia R."/>
            <person name="Land M.L."/>
            <person name="Hauser L."/>
            <person name="Kyrpides N.C."/>
            <person name="Ivanova N.N."/>
            <person name="Pagani I."/>
            <person name="Bruce D."/>
            <person name="Woyke T."/>
            <person name="Cottingham R.W."/>
        </authorList>
    </citation>
    <scope>NUCLEOTIDE SEQUENCE [LARGE SCALE GENOMIC DNA]</scope>
    <source>
        <strain evidence="6 7">OPF15</strain>
    </source>
</reference>
<dbReference type="STRING" id="795359.TOPB45_0347"/>
<accession>F8C3K4</accession>
<dbReference type="GO" id="GO:0016757">
    <property type="term" value="F:glycosyltransferase activity"/>
    <property type="evidence" value="ECO:0007669"/>
    <property type="project" value="UniProtKB-KW"/>
</dbReference>
<keyword evidence="4" id="KW-0812">Transmembrane</keyword>
<dbReference type="InterPro" id="IPR029044">
    <property type="entry name" value="Nucleotide-diphossugar_trans"/>
</dbReference>
<dbReference type="Gene3D" id="3.90.550.10">
    <property type="entry name" value="Spore Coat Polysaccharide Biosynthesis Protein SpsA, Chain A"/>
    <property type="match status" value="1"/>
</dbReference>
<feature type="domain" description="Glycosyltransferase 2-like" evidence="5">
    <location>
        <begin position="81"/>
        <end position="209"/>
    </location>
</feature>
<evidence type="ECO:0000313" key="7">
    <source>
        <dbReference type="Proteomes" id="UP000006583"/>
    </source>
</evidence>
<keyword evidence="2" id="KW-0328">Glycosyltransferase</keyword>
<evidence type="ECO:0000256" key="2">
    <source>
        <dbReference type="ARBA" id="ARBA00022676"/>
    </source>
</evidence>
<dbReference type="Proteomes" id="UP000006583">
    <property type="component" value="Chromosome"/>
</dbReference>
<keyword evidence="4" id="KW-1133">Transmembrane helix</keyword>
<dbReference type="InterPro" id="IPR001173">
    <property type="entry name" value="Glyco_trans_2-like"/>
</dbReference>
<evidence type="ECO:0000256" key="4">
    <source>
        <dbReference type="SAM" id="Phobius"/>
    </source>
</evidence>
<evidence type="ECO:0000256" key="3">
    <source>
        <dbReference type="ARBA" id="ARBA00022679"/>
    </source>
</evidence>
<keyword evidence="4" id="KW-0472">Membrane</keyword>
<evidence type="ECO:0000256" key="1">
    <source>
        <dbReference type="ARBA" id="ARBA00006739"/>
    </source>
</evidence>
<dbReference type="KEGG" id="top:TOPB45_0347"/>
<evidence type="ECO:0000259" key="5">
    <source>
        <dbReference type="Pfam" id="PF00535"/>
    </source>
</evidence>
<dbReference type="PANTHER" id="PTHR43179:SF12">
    <property type="entry name" value="GALACTOFURANOSYLTRANSFERASE GLFT2"/>
    <property type="match status" value="1"/>
</dbReference>
<name>F8C3K4_THEGP</name>
<gene>
    <name evidence="6" type="ordered locus">TOPB45_0347</name>
</gene>
<evidence type="ECO:0000313" key="6">
    <source>
        <dbReference type="EMBL" id="AEH22453.1"/>
    </source>
</evidence>
<organism evidence="6 7">
    <name type="scientific">Thermodesulfobacterium geofontis (strain OPF15)</name>
    <dbReference type="NCBI Taxonomy" id="795359"/>
    <lineage>
        <taxon>Bacteria</taxon>
        <taxon>Pseudomonadati</taxon>
        <taxon>Thermodesulfobacteriota</taxon>
        <taxon>Thermodesulfobacteria</taxon>
        <taxon>Thermodesulfobacteriales</taxon>
        <taxon>Thermodesulfobacteriaceae</taxon>
        <taxon>Thermodesulfobacterium</taxon>
    </lineage>
</organism>
<dbReference type="SUPFAM" id="SSF53448">
    <property type="entry name" value="Nucleotide-diphospho-sugar transferases"/>
    <property type="match status" value="1"/>
</dbReference>
<keyword evidence="3 6" id="KW-0808">Transferase</keyword>
<proteinExistence type="inferred from homology"/>
<dbReference type="EMBL" id="CP002829">
    <property type="protein sequence ID" value="AEH22453.1"/>
    <property type="molecule type" value="Genomic_DNA"/>
</dbReference>